<dbReference type="OrthoDB" id="781564at2759"/>
<dbReference type="AlphaFoldDB" id="W9RSX8"/>
<dbReference type="eggNOG" id="ENOG502S53R">
    <property type="taxonomic scope" value="Eukaryota"/>
</dbReference>
<sequence>MESSEPLEVPETPTDVEPEDLEKLESEVKELAEKILHYRAALPEKLKNTFVSVLAAQRPYLPDLSEPGTSGEVSNPDAGNVTSNVPANGAQGTLEKIQLLKDKISSNASAMPVVVKRMQECLLKIDKLDSQNLTIHPAFKRKRTS</sequence>
<keyword evidence="3" id="KW-1185">Reference proteome</keyword>
<dbReference type="STRING" id="981085.W9RSX8"/>
<feature type="region of interest" description="Disordered" evidence="1">
    <location>
        <begin position="1"/>
        <end position="21"/>
    </location>
</feature>
<feature type="compositionally biased region" description="Low complexity" evidence="1">
    <location>
        <begin position="1"/>
        <end position="13"/>
    </location>
</feature>
<protein>
    <submittedName>
        <fullName evidence="2">Uncharacterized protein</fullName>
    </submittedName>
</protein>
<evidence type="ECO:0000313" key="2">
    <source>
        <dbReference type="EMBL" id="EXC06826.1"/>
    </source>
</evidence>
<evidence type="ECO:0000256" key="1">
    <source>
        <dbReference type="SAM" id="MobiDB-lite"/>
    </source>
</evidence>
<evidence type="ECO:0000313" key="3">
    <source>
        <dbReference type="Proteomes" id="UP000030645"/>
    </source>
</evidence>
<organism evidence="2 3">
    <name type="scientific">Morus notabilis</name>
    <dbReference type="NCBI Taxonomy" id="981085"/>
    <lineage>
        <taxon>Eukaryota</taxon>
        <taxon>Viridiplantae</taxon>
        <taxon>Streptophyta</taxon>
        <taxon>Embryophyta</taxon>
        <taxon>Tracheophyta</taxon>
        <taxon>Spermatophyta</taxon>
        <taxon>Magnoliopsida</taxon>
        <taxon>eudicotyledons</taxon>
        <taxon>Gunneridae</taxon>
        <taxon>Pentapetalae</taxon>
        <taxon>rosids</taxon>
        <taxon>fabids</taxon>
        <taxon>Rosales</taxon>
        <taxon>Moraceae</taxon>
        <taxon>Moreae</taxon>
        <taxon>Morus</taxon>
    </lineage>
</organism>
<name>W9RSX8_9ROSA</name>
<dbReference type="EMBL" id="KE345571">
    <property type="protein sequence ID" value="EXC06826.1"/>
    <property type="molecule type" value="Genomic_DNA"/>
</dbReference>
<dbReference type="Proteomes" id="UP000030645">
    <property type="component" value="Unassembled WGS sequence"/>
</dbReference>
<gene>
    <name evidence="2" type="ORF">L484_017292</name>
</gene>
<dbReference type="KEGG" id="mnt:21400295"/>
<feature type="region of interest" description="Disordered" evidence="1">
    <location>
        <begin position="64"/>
        <end position="89"/>
    </location>
</feature>
<dbReference type="PANTHER" id="PTHR36045">
    <property type="entry name" value="OS04G0558500 PROTEIN"/>
    <property type="match status" value="1"/>
</dbReference>
<dbReference type="PANTHER" id="PTHR36045:SF2">
    <property type="entry name" value="OS04G0558500 PROTEIN"/>
    <property type="match status" value="1"/>
</dbReference>
<reference evidence="3" key="1">
    <citation type="submission" date="2013-01" db="EMBL/GenBank/DDBJ databases">
        <title>Draft Genome Sequence of a Mulberry Tree, Morus notabilis C.K. Schneid.</title>
        <authorList>
            <person name="He N."/>
            <person name="Zhao S."/>
        </authorList>
    </citation>
    <scope>NUCLEOTIDE SEQUENCE</scope>
</reference>
<proteinExistence type="predicted"/>
<accession>W9RSX8</accession>